<keyword evidence="3" id="KW-1185">Reference proteome</keyword>
<evidence type="ECO:0000313" key="2">
    <source>
        <dbReference type="EMBL" id="SUX41618.1"/>
    </source>
</evidence>
<dbReference type="Proteomes" id="UP000185725">
    <property type="component" value="Unassembled WGS sequence"/>
</dbReference>
<dbReference type="KEGG" id="cil:EG358_15815"/>
<dbReference type="Proteomes" id="UP000255231">
    <property type="component" value="Unassembled WGS sequence"/>
</dbReference>
<protein>
    <submittedName>
        <fullName evidence="2">Uncharacterized protein</fullName>
    </submittedName>
</protein>
<accession>A0A381F568</accession>
<organism evidence="2 4">
    <name type="scientific">Chryseobacterium indoltheticum</name>
    <dbReference type="NCBI Taxonomy" id="254"/>
    <lineage>
        <taxon>Bacteria</taxon>
        <taxon>Pseudomonadati</taxon>
        <taxon>Bacteroidota</taxon>
        <taxon>Flavobacteriia</taxon>
        <taxon>Flavobacteriales</taxon>
        <taxon>Weeksellaceae</taxon>
        <taxon>Chryseobacterium group</taxon>
        <taxon>Chryseobacterium</taxon>
    </lineage>
</organism>
<dbReference type="OrthoDB" id="1273029at2"/>
<dbReference type="RefSeq" id="WP_076560515.1">
    <property type="nucleotide sequence ID" value="NZ_CP033929.1"/>
</dbReference>
<evidence type="ECO:0000313" key="3">
    <source>
        <dbReference type="Proteomes" id="UP000185725"/>
    </source>
</evidence>
<dbReference type="EMBL" id="UFVS01000001">
    <property type="protein sequence ID" value="SUX41618.1"/>
    <property type="molecule type" value="Genomic_DNA"/>
</dbReference>
<reference evidence="2 4" key="2">
    <citation type="submission" date="2018-06" db="EMBL/GenBank/DDBJ databases">
        <authorList>
            <consortium name="Pathogen Informatics"/>
            <person name="Doyle S."/>
        </authorList>
    </citation>
    <scope>NUCLEOTIDE SEQUENCE [LARGE SCALE GENOMIC DNA]</scope>
    <source>
        <strain evidence="2 4">NCTC13560</strain>
    </source>
</reference>
<proteinExistence type="predicted"/>
<sequence>MTLDQHITLTCENGLLDKTEFVKVQEQINEKNFMNMEDFDRLLHIGFPIDLELKKLKGTEDLSEIKQLVKAKKVSARNFVAIILSNVFNDGILKIHPLKSFNETES</sequence>
<evidence type="ECO:0000313" key="4">
    <source>
        <dbReference type="Proteomes" id="UP000255231"/>
    </source>
</evidence>
<reference evidence="1 3" key="1">
    <citation type="submission" date="2017-01" db="EMBL/GenBank/DDBJ databases">
        <authorList>
            <person name="Varghese N."/>
            <person name="Submissions S."/>
        </authorList>
    </citation>
    <scope>NUCLEOTIDE SEQUENCE [LARGE SCALE GENOMIC DNA]</scope>
    <source>
        <strain evidence="1 3">ATCC 27950</strain>
    </source>
</reference>
<dbReference type="AlphaFoldDB" id="A0A381F568"/>
<name>A0A381F568_9FLAO</name>
<gene>
    <name evidence="2" type="ORF">NCTC13560_00418</name>
    <name evidence="1" type="ORF">SAMN05421682_10622</name>
</gene>
<evidence type="ECO:0000313" key="1">
    <source>
        <dbReference type="EMBL" id="SIQ53793.1"/>
    </source>
</evidence>
<dbReference type="GeneID" id="303675172"/>
<dbReference type="EMBL" id="FTMF01000006">
    <property type="protein sequence ID" value="SIQ53793.1"/>
    <property type="molecule type" value="Genomic_DNA"/>
</dbReference>